<evidence type="ECO:0000313" key="2">
    <source>
        <dbReference type="Proteomes" id="UP001601303"/>
    </source>
</evidence>
<name>A0ABW6M4N7_9ACTN</name>
<dbReference type="RefSeq" id="WP_388108017.1">
    <property type="nucleotide sequence ID" value="NZ_JBIAHM010000007.1"/>
</dbReference>
<reference evidence="1 2" key="1">
    <citation type="submission" date="2024-10" db="EMBL/GenBank/DDBJ databases">
        <title>The Natural Products Discovery Center: Release of the First 8490 Sequenced Strains for Exploring Actinobacteria Biosynthetic Diversity.</title>
        <authorList>
            <person name="Kalkreuter E."/>
            <person name="Kautsar S.A."/>
            <person name="Yang D."/>
            <person name="Bader C.D."/>
            <person name="Teijaro C.N."/>
            <person name="Fluegel L."/>
            <person name="Davis C.M."/>
            <person name="Simpson J.R."/>
            <person name="Lauterbach L."/>
            <person name="Steele A.D."/>
            <person name="Gui C."/>
            <person name="Meng S."/>
            <person name="Li G."/>
            <person name="Viehrig K."/>
            <person name="Ye F."/>
            <person name="Su P."/>
            <person name="Kiefer A.F."/>
            <person name="Nichols A."/>
            <person name="Cepeda A.J."/>
            <person name="Yan W."/>
            <person name="Fan B."/>
            <person name="Jiang Y."/>
            <person name="Adhikari A."/>
            <person name="Zheng C.-J."/>
            <person name="Schuster L."/>
            <person name="Cowan T.M."/>
            <person name="Smanski M.J."/>
            <person name="Chevrette M.G."/>
            <person name="De Carvalho L.P.S."/>
            <person name="Shen B."/>
        </authorList>
    </citation>
    <scope>NUCLEOTIDE SEQUENCE [LARGE SCALE GENOMIC DNA]</scope>
    <source>
        <strain evidence="1 2">NPDC006488</strain>
    </source>
</reference>
<sequence>MTDTRTPPTEPGAALLRAGRFCRRGTVAVGDGPDHPGHEAKDV</sequence>
<protein>
    <submittedName>
        <fullName evidence="1">Uncharacterized protein</fullName>
    </submittedName>
</protein>
<proteinExistence type="predicted"/>
<gene>
    <name evidence="1" type="ORF">ACFYNQ_21240</name>
</gene>
<keyword evidence="2" id="KW-1185">Reference proteome</keyword>
<dbReference type="Proteomes" id="UP001601303">
    <property type="component" value="Unassembled WGS sequence"/>
</dbReference>
<accession>A0ABW6M4N7</accession>
<evidence type="ECO:0000313" key="1">
    <source>
        <dbReference type="EMBL" id="MFE9601080.1"/>
    </source>
</evidence>
<comment type="caution">
    <text evidence="1">The sequence shown here is derived from an EMBL/GenBank/DDBJ whole genome shotgun (WGS) entry which is preliminary data.</text>
</comment>
<organism evidence="1 2">
    <name type="scientific">Streptomyces hokutonensis</name>
    <dbReference type="NCBI Taxonomy" id="1306990"/>
    <lineage>
        <taxon>Bacteria</taxon>
        <taxon>Bacillati</taxon>
        <taxon>Actinomycetota</taxon>
        <taxon>Actinomycetes</taxon>
        <taxon>Kitasatosporales</taxon>
        <taxon>Streptomycetaceae</taxon>
        <taxon>Streptomyces</taxon>
    </lineage>
</organism>
<dbReference type="EMBL" id="JBIAHM010000007">
    <property type="protein sequence ID" value="MFE9601080.1"/>
    <property type="molecule type" value="Genomic_DNA"/>
</dbReference>